<proteinExistence type="predicted"/>
<evidence type="ECO:0000256" key="1">
    <source>
        <dbReference type="SAM" id="MobiDB-lite"/>
    </source>
</evidence>
<evidence type="ECO:0000313" key="5">
    <source>
        <dbReference type="Proteomes" id="UP001238163"/>
    </source>
</evidence>
<comment type="caution">
    <text evidence="4">The sequence shown here is derived from an EMBL/GenBank/DDBJ whole genome shotgun (WGS) entry which is preliminary data.</text>
</comment>
<gene>
    <name evidence="4" type="ORF">J3R75_003364</name>
</gene>
<dbReference type="InterPro" id="IPR028098">
    <property type="entry name" value="Glyco_trans_4-like_N"/>
</dbReference>
<reference evidence="4" key="1">
    <citation type="submission" date="2023-07" db="EMBL/GenBank/DDBJ databases">
        <title>Genomic Encyclopedia of Type Strains, Phase IV (KMG-IV): sequencing the most valuable type-strain genomes for metagenomic binning, comparative biology and taxonomic classification.</title>
        <authorList>
            <person name="Goeker M."/>
        </authorList>
    </citation>
    <scope>NUCLEOTIDE SEQUENCE</scope>
    <source>
        <strain evidence="4">DSM 24202</strain>
    </source>
</reference>
<dbReference type="AlphaFoldDB" id="A0AAE3VIN5"/>
<dbReference type="Proteomes" id="UP001238163">
    <property type="component" value="Unassembled WGS sequence"/>
</dbReference>
<sequence>MTNHPRAAQQTTILFCLDFYYPHVGGAEILFQSLAEGLAAQSYRVLVITQAIAGAPLQEEHNGVSIIRVRTGGCRYLFPLLGLSSILRFARQADIIHATTFAAAPAAWLAARICKRPVVLTVHELWIGKWQRVSDAGALSNWLNDIIERALYLCRYDHIVAVSAATARDLRQHGIAPERIHTIHNGIDDAFWNPARHHRDPALRAKLGLDNVFVFFFSGRPGRSKGLPLLLRALARLRDEGRPARLLAIVSTAAACREGYRDMLSLRDELRLQDAMILLPPQPYAELPSYVMLADTVVVPSLSEGFGFAAAEACALQRPVIVTDNASLPEVASGKVITIPPNDVDALANAMRQAMAGQFQQVPPRQFPRQAMIDAHIDLYQSILARNPGKGAPAAHTATDQAHTNNDKHPAAQAATDDTRGPQS</sequence>
<evidence type="ECO:0000313" key="4">
    <source>
        <dbReference type="EMBL" id="MDQ0291257.1"/>
    </source>
</evidence>
<organism evidence="4 5">
    <name type="scientific">Oligosphaera ethanolica</name>
    <dbReference type="NCBI Taxonomy" id="760260"/>
    <lineage>
        <taxon>Bacteria</taxon>
        <taxon>Pseudomonadati</taxon>
        <taxon>Lentisphaerota</taxon>
        <taxon>Oligosphaeria</taxon>
        <taxon>Oligosphaerales</taxon>
        <taxon>Oligosphaeraceae</taxon>
        <taxon>Oligosphaera</taxon>
    </lineage>
</organism>
<dbReference type="EMBL" id="JAUSVL010000001">
    <property type="protein sequence ID" value="MDQ0291257.1"/>
    <property type="molecule type" value="Genomic_DNA"/>
</dbReference>
<feature type="domain" description="Glycosyl transferase family 1" evidence="2">
    <location>
        <begin position="203"/>
        <end position="358"/>
    </location>
</feature>
<dbReference type="Pfam" id="PF00534">
    <property type="entry name" value="Glycos_transf_1"/>
    <property type="match status" value="1"/>
</dbReference>
<keyword evidence="5" id="KW-1185">Reference proteome</keyword>
<feature type="region of interest" description="Disordered" evidence="1">
    <location>
        <begin position="388"/>
        <end position="424"/>
    </location>
</feature>
<dbReference type="InterPro" id="IPR001296">
    <property type="entry name" value="Glyco_trans_1"/>
</dbReference>
<accession>A0AAE3VIN5</accession>
<name>A0AAE3VIN5_9BACT</name>
<dbReference type="GO" id="GO:0016757">
    <property type="term" value="F:glycosyltransferase activity"/>
    <property type="evidence" value="ECO:0007669"/>
    <property type="project" value="InterPro"/>
</dbReference>
<dbReference type="PANTHER" id="PTHR45947:SF3">
    <property type="entry name" value="SULFOQUINOVOSYL TRANSFERASE SQD2"/>
    <property type="match status" value="1"/>
</dbReference>
<evidence type="ECO:0000259" key="3">
    <source>
        <dbReference type="Pfam" id="PF13439"/>
    </source>
</evidence>
<feature type="domain" description="Glycosyltransferase subfamily 4-like N-terminal" evidence="3">
    <location>
        <begin position="24"/>
        <end position="190"/>
    </location>
</feature>
<protein>
    <submittedName>
        <fullName evidence="4">Glycosyltransferase involved in cell wall biosynthesis</fullName>
    </submittedName>
</protein>
<dbReference type="Gene3D" id="3.40.50.2000">
    <property type="entry name" value="Glycogen Phosphorylase B"/>
    <property type="match status" value="2"/>
</dbReference>
<evidence type="ECO:0000259" key="2">
    <source>
        <dbReference type="Pfam" id="PF00534"/>
    </source>
</evidence>
<dbReference type="InterPro" id="IPR050194">
    <property type="entry name" value="Glycosyltransferase_grp1"/>
</dbReference>
<dbReference type="CDD" id="cd03801">
    <property type="entry name" value="GT4_PimA-like"/>
    <property type="match status" value="1"/>
</dbReference>
<dbReference type="SUPFAM" id="SSF53756">
    <property type="entry name" value="UDP-Glycosyltransferase/glycogen phosphorylase"/>
    <property type="match status" value="1"/>
</dbReference>
<dbReference type="RefSeq" id="WP_307263785.1">
    <property type="nucleotide sequence ID" value="NZ_JAUSVL010000001.1"/>
</dbReference>
<dbReference type="Pfam" id="PF13439">
    <property type="entry name" value="Glyco_transf_4"/>
    <property type="match status" value="1"/>
</dbReference>
<dbReference type="PANTHER" id="PTHR45947">
    <property type="entry name" value="SULFOQUINOVOSYL TRANSFERASE SQD2"/>
    <property type="match status" value="1"/>
</dbReference>